<dbReference type="GO" id="GO:0008496">
    <property type="term" value="F:mannan endo-1,6-alpha-mannosidase activity"/>
    <property type="evidence" value="ECO:0007669"/>
    <property type="project" value="UniProtKB-EC"/>
</dbReference>
<comment type="caution">
    <text evidence="13">The sequence shown here is derived from an EMBL/GenBank/DDBJ whole genome shotgun (WGS) entry which is preliminary data.</text>
</comment>
<accession>A0A8H4PH57</accession>
<keyword evidence="14" id="KW-1185">Reference proteome</keyword>
<keyword evidence="7 11" id="KW-0472">Membrane</keyword>
<dbReference type="EC" id="3.2.1.101" evidence="4"/>
<feature type="transmembrane region" description="Helical" evidence="11">
    <location>
        <begin position="430"/>
        <end position="450"/>
    </location>
</feature>
<evidence type="ECO:0000256" key="3">
    <source>
        <dbReference type="ARBA" id="ARBA00009699"/>
    </source>
</evidence>
<feature type="region of interest" description="Disordered" evidence="10">
    <location>
        <begin position="617"/>
        <end position="697"/>
    </location>
</feature>
<feature type="compositionally biased region" description="Basic and acidic residues" evidence="10">
    <location>
        <begin position="488"/>
        <end position="499"/>
    </location>
</feature>
<feature type="region of interest" description="Disordered" evidence="10">
    <location>
        <begin position="488"/>
        <end position="523"/>
    </location>
</feature>
<reference evidence="13 14" key="1">
    <citation type="submission" date="2020-01" db="EMBL/GenBank/DDBJ databases">
        <title>Identification and distribution of gene clusters putatively required for synthesis of sphingolipid metabolism inhibitors in phylogenetically diverse species of the filamentous fungus Fusarium.</title>
        <authorList>
            <person name="Kim H.-S."/>
            <person name="Busman M."/>
            <person name="Brown D.W."/>
            <person name="Divon H."/>
            <person name="Uhlig S."/>
            <person name="Proctor R.H."/>
        </authorList>
    </citation>
    <scope>NUCLEOTIDE SEQUENCE [LARGE SCALE GENOMIC DNA]</scope>
    <source>
        <strain evidence="13 14">NRRL 20459</strain>
    </source>
</reference>
<feature type="compositionally biased region" description="Gly residues" evidence="10">
    <location>
        <begin position="398"/>
        <end position="408"/>
    </location>
</feature>
<dbReference type="SUPFAM" id="SSF48208">
    <property type="entry name" value="Six-hairpin glycosidases"/>
    <property type="match status" value="1"/>
</dbReference>
<name>A0A8H4PH57_9HYPO</name>
<comment type="catalytic activity">
    <reaction evidence="1">
        <text>Random hydrolysis of (1-&gt;6)-alpha-D-mannosidic linkages in unbranched (1-&gt;6)-mannans.</text>
        <dbReference type="EC" id="3.2.1.101"/>
    </reaction>
</comment>
<dbReference type="GO" id="GO:0016052">
    <property type="term" value="P:carbohydrate catabolic process"/>
    <property type="evidence" value="ECO:0007669"/>
    <property type="project" value="InterPro"/>
</dbReference>
<dbReference type="AlphaFoldDB" id="A0A8H4PH57"/>
<dbReference type="OrthoDB" id="4187847at2759"/>
<feature type="chain" id="PRO_5034361638" description="mannan endo-1,6-alpha-mannosidase" evidence="12">
    <location>
        <begin position="31"/>
        <end position="697"/>
    </location>
</feature>
<keyword evidence="6" id="KW-0378">Hydrolase</keyword>
<feature type="compositionally biased region" description="Basic and acidic residues" evidence="10">
    <location>
        <begin position="661"/>
        <end position="688"/>
    </location>
</feature>
<gene>
    <name evidence="13" type="ORF">FALBO_2051</name>
</gene>
<evidence type="ECO:0000256" key="1">
    <source>
        <dbReference type="ARBA" id="ARBA00001452"/>
    </source>
</evidence>
<keyword evidence="5 12" id="KW-0732">Signal</keyword>
<dbReference type="Proteomes" id="UP000554235">
    <property type="component" value="Unassembled WGS sequence"/>
</dbReference>
<feature type="region of interest" description="Disordered" evidence="10">
    <location>
        <begin position="535"/>
        <end position="603"/>
    </location>
</feature>
<dbReference type="EMBL" id="JAADYS010000258">
    <property type="protein sequence ID" value="KAF4471033.1"/>
    <property type="molecule type" value="Genomic_DNA"/>
</dbReference>
<dbReference type="PANTHER" id="PTHR12145">
    <property type="entry name" value="MANNAN ENDO-1,6-ALPHA-MANNOSIDASE DCW1"/>
    <property type="match status" value="1"/>
</dbReference>
<evidence type="ECO:0000256" key="5">
    <source>
        <dbReference type="ARBA" id="ARBA00022729"/>
    </source>
</evidence>
<dbReference type="FunFam" id="1.50.10.20:FF:000006">
    <property type="entry name" value="Mannan endo-1,6-alpha-mannosidase"/>
    <property type="match status" value="1"/>
</dbReference>
<keyword evidence="8" id="KW-0325">Glycoprotein</keyword>
<dbReference type="GO" id="GO:0009272">
    <property type="term" value="P:fungal-type cell wall biogenesis"/>
    <property type="evidence" value="ECO:0007669"/>
    <property type="project" value="TreeGrafter"/>
</dbReference>
<evidence type="ECO:0000256" key="2">
    <source>
        <dbReference type="ARBA" id="ARBA00004308"/>
    </source>
</evidence>
<dbReference type="Gene3D" id="1.50.10.20">
    <property type="match status" value="1"/>
</dbReference>
<dbReference type="InterPro" id="IPR005198">
    <property type="entry name" value="Glyco_hydro_76"/>
</dbReference>
<evidence type="ECO:0000256" key="11">
    <source>
        <dbReference type="SAM" id="Phobius"/>
    </source>
</evidence>
<evidence type="ECO:0000256" key="9">
    <source>
        <dbReference type="ARBA" id="ARBA00023295"/>
    </source>
</evidence>
<feature type="region of interest" description="Disordered" evidence="10">
    <location>
        <begin position="388"/>
        <end position="416"/>
    </location>
</feature>
<feature type="compositionally biased region" description="Polar residues" evidence="10">
    <location>
        <begin position="639"/>
        <end position="657"/>
    </location>
</feature>
<feature type="compositionally biased region" description="Low complexity" evidence="10">
    <location>
        <begin position="585"/>
        <end position="596"/>
    </location>
</feature>
<dbReference type="PANTHER" id="PTHR12145:SF36">
    <property type="entry name" value="MANNAN ENDO-1,6-ALPHA-MANNOSIDASE DCW1"/>
    <property type="match status" value="1"/>
</dbReference>
<feature type="transmembrane region" description="Helical" evidence="11">
    <location>
        <begin position="470"/>
        <end position="487"/>
    </location>
</feature>
<feature type="signal peptide" evidence="12">
    <location>
        <begin position="1"/>
        <end position="30"/>
    </location>
</feature>
<dbReference type="InterPro" id="IPR008928">
    <property type="entry name" value="6-hairpin_glycosidase_sf"/>
</dbReference>
<evidence type="ECO:0000313" key="14">
    <source>
        <dbReference type="Proteomes" id="UP000554235"/>
    </source>
</evidence>
<evidence type="ECO:0000256" key="4">
    <source>
        <dbReference type="ARBA" id="ARBA00012350"/>
    </source>
</evidence>
<comment type="similarity">
    <text evidence="3">Belongs to the glycosyl hydrolase 76 family.</text>
</comment>
<sequence length="697" mass="75772">MRWTSRSEPRLGLGGLIATLLLTLNRFAVAYQLDPNSTSSIKSIAKDIAEDLVSMYNGNQPGGTPGLLPEPYYWWYAGAMMGTLIDFWAYTGDDDYVDLTKQALLFQVGDHNDYMPINQTRTEGNDDQGFWGLAVMSAAEYNFPHPEADQPQWLALAQAVFNTQAARWDTEHCDGGLRWQIFQACFFALGARLALFTGNSTYADWAETTWDWMEKVEFIDPKSWYVYDGSHIGNNCKKIVPYQFSYNAGGFILGAAAMYNFTEDQVWKDRLDNLLDGVKIFFGGPEKNIMTEVACEPVKRCNLDQKSFKAYLSRWLAVTTQWAPHTKDFIMPLLRKSAVAATNVCTGGDNKRMCGLYWTKNKFEGDVSVGQQMAALEVTLSCMIEDRPAPLTQDTGGTSKGDPGGGSEDIGRTTPEIDWDPLPAGDKAGAAILTVLILGGFLAGMFWIFLDETSDKGPVHQVKDVSSSTAAAITALAAGGGLAAALGRKREKDHVHEKNGTVVHMSSDSSSRGSGDKNLATNQPPVLIGAVRNETHSHHRRVSSMPLGWPHNPTMRGSGMYDSDGIHSVSARQSRGDWATDDLGESSSGPSSSNEGNKGHAQYESPVEGAISLSGETREGYEGNGKAPTTIQPADDVAHSQSSSLGDGMSTAISTEQVHAPVREDVSPMEEPTRRAEDVGTSQKDKPSSSETIGIAH</sequence>
<keyword evidence="11" id="KW-1133">Transmembrane helix</keyword>
<keyword evidence="11" id="KW-0812">Transmembrane</keyword>
<keyword evidence="9" id="KW-0326">Glycosidase</keyword>
<protein>
    <recommendedName>
        <fullName evidence="4">mannan endo-1,6-alpha-mannosidase</fullName>
        <ecNumber evidence="4">3.2.1.101</ecNumber>
    </recommendedName>
</protein>
<evidence type="ECO:0000313" key="13">
    <source>
        <dbReference type="EMBL" id="KAF4471033.1"/>
    </source>
</evidence>
<evidence type="ECO:0000256" key="6">
    <source>
        <dbReference type="ARBA" id="ARBA00022801"/>
    </source>
</evidence>
<dbReference type="InterPro" id="IPR014480">
    <property type="entry name" value="Mannan-1_6-alpha_mannosidase"/>
</dbReference>
<dbReference type="Pfam" id="PF03663">
    <property type="entry name" value="Glyco_hydro_76"/>
    <property type="match status" value="1"/>
</dbReference>
<organism evidence="13 14">
    <name type="scientific">Fusarium albosuccineum</name>
    <dbReference type="NCBI Taxonomy" id="1237068"/>
    <lineage>
        <taxon>Eukaryota</taxon>
        <taxon>Fungi</taxon>
        <taxon>Dikarya</taxon>
        <taxon>Ascomycota</taxon>
        <taxon>Pezizomycotina</taxon>
        <taxon>Sordariomycetes</taxon>
        <taxon>Hypocreomycetidae</taxon>
        <taxon>Hypocreales</taxon>
        <taxon>Nectriaceae</taxon>
        <taxon>Fusarium</taxon>
        <taxon>Fusarium decemcellulare species complex</taxon>
    </lineage>
</organism>
<evidence type="ECO:0000256" key="8">
    <source>
        <dbReference type="ARBA" id="ARBA00023180"/>
    </source>
</evidence>
<evidence type="ECO:0000256" key="12">
    <source>
        <dbReference type="SAM" id="SignalP"/>
    </source>
</evidence>
<proteinExistence type="inferred from homology"/>
<evidence type="ECO:0000256" key="7">
    <source>
        <dbReference type="ARBA" id="ARBA00023136"/>
    </source>
</evidence>
<comment type="subcellular location">
    <subcellularLocation>
        <location evidence="2">Endomembrane system</location>
    </subcellularLocation>
</comment>
<dbReference type="GO" id="GO:0012505">
    <property type="term" value="C:endomembrane system"/>
    <property type="evidence" value="ECO:0007669"/>
    <property type="project" value="UniProtKB-SubCell"/>
</dbReference>
<evidence type="ECO:0000256" key="10">
    <source>
        <dbReference type="SAM" id="MobiDB-lite"/>
    </source>
</evidence>